<reference evidence="2" key="1">
    <citation type="submission" date="2014-09" db="EMBL/GenBank/DDBJ databases">
        <authorList>
            <person name="Magalhaes I.L.F."/>
            <person name="Oliveira U."/>
            <person name="Santos F.R."/>
            <person name="Vidigal T.H.D.A."/>
            <person name="Brescovit A.D."/>
            <person name="Santos A.J."/>
        </authorList>
    </citation>
    <scope>NUCLEOTIDE SEQUENCE</scope>
    <source>
        <tissue evidence="2">Shoot tissue taken approximately 20 cm above the soil surface</tissue>
    </source>
</reference>
<protein>
    <submittedName>
        <fullName evidence="2">Uncharacterized protein</fullName>
    </submittedName>
</protein>
<name>A0A0A9AGL7_ARUDO</name>
<reference evidence="2" key="2">
    <citation type="journal article" date="2015" name="Data Brief">
        <title>Shoot transcriptome of the giant reed, Arundo donax.</title>
        <authorList>
            <person name="Barrero R.A."/>
            <person name="Guerrero F.D."/>
            <person name="Moolhuijzen P."/>
            <person name="Goolsby J.A."/>
            <person name="Tidwell J."/>
            <person name="Bellgard S.E."/>
            <person name="Bellgard M.I."/>
        </authorList>
    </citation>
    <scope>NUCLEOTIDE SEQUENCE</scope>
    <source>
        <tissue evidence="2">Shoot tissue taken approximately 20 cm above the soil surface</tissue>
    </source>
</reference>
<feature type="compositionally biased region" description="Low complexity" evidence="1">
    <location>
        <begin position="43"/>
        <end position="57"/>
    </location>
</feature>
<dbReference type="EMBL" id="GBRH01251658">
    <property type="protein sequence ID" value="JAD46237.1"/>
    <property type="molecule type" value="Transcribed_RNA"/>
</dbReference>
<sequence>MEMQARVATLSVTTTEPDMGVPVHPRSWPRPPAGGSRPGFSWGPGSSSRTRLSTRGPAWRCSSGVA</sequence>
<dbReference type="AlphaFoldDB" id="A0A0A9AGL7"/>
<organism evidence="2">
    <name type="scientific">Arundo donax</name>
    <name type="common">Giant reed</name>
    <name type="synonym">Donax arundinaceus</name>
    <dbReference type="NCBI Taxonomy" id="35708"/>
    <lineage>
        <taxon>Eukaryota</taxon>
        <taxon>Viridiplantae</taxon>
        <taxon>Streptophyta</taxon>
        <taxon>Embryophyta</taxon>
        <taxon>Tracheophyta</taxon>
        <taxon>Spermatophyta</taxon>
        <taxon>Magnoliopsida</taxon>
        <taxon>Liliopsida</taxon>
        <taxon>Poales</taxon>
        <taxon>Poaceae</taxon>
        <taxon>PACMAD clade</taxon>
        <taxon>Arundinoideae</taxon>
        <taxon>Arundineae</taxon>
        <taxon>Arundo</taxon>
    </lineage>
</organism>
<feature type="region of interest" description="Disordered" evidence="1">
    <location>
        <begin position="1"/>
        <end position="66"/>
    </location>
</feature>
<evidence type="ECO:0000256" key="1">
    <source>
        <dbReference type="SAM" id="MobiDB-lite"/>
    </source>
</evidence>
<accession>A0A0A9AGL7</accession>
<proteinExistence type="predicted"/>
<evidence type="ECO:0000313" key="2">
    <source>
        <dbReference type="EMBL" id="JAD46237.1"/>
    </source>
</evidence>